<feature type="region of interest" description="Disordered" evidence="1">
    <location>
        <begin position="1"/>
        <end position="39"/>
    </location>
</feature>
<organism evidence="2 3">
    <name type="scientific">Dendryphion nanum</name>
    <dbReference type="NCBI Taxonomy" id="256645"/>
    <lineage>
        <taxon>Eukaryota</taxon>
        <taxon>Fungi</taxon>
        <taxon>Dikarya</taxon>
        <taxon>Ascomycota</taxon>
        <taxon>Pezizomycotina</taxon>
        <taxon>Dothideomycetes</taxon>
        <taxon>Pleosporomycetidae</taxon>
        <taxon>Pleosporales</taxon>
        <taxon>Torulaceae</taxon>
        <taxon>Dendryphion</taxon>
    </lineage>
</organism>
<dbReference type="Proteomes" id="UP000700596">
    <property type="component" value="Unassembled WGS sequence"/>
</dbReference>
<name>A0A9P9IN48_9PLEO</name>
<reference evidence="2" key="1">
    <citation type="journal article" date="2021" name="Nat. Commun.">
        <title>Genetic determinants of endophytism in the Arabidopsis root mycobiome.</title>
        <authorList>
            <person name="Mesny F."/>
            <person name="Miyauchi S."/>
            <person name="Thiergart T."/>
            <person name="Pickel B."/>
            <person name="Atanasova L."/>
            <person name="Karlsson M."/>
            <person name="Huettel B."/>
            <person name="Barry K.W."/>
            <person name="Haridas S."/>
            <person name="Chen C."/>
            <person name="Bauer D."/>
            <person name="Andreopoulos W."/>
            <person name="Pangilinan J."/>
            <person name="LaButti K."/>
            <person name="Riley R."/>
            <person name="Lipzen A."/>
            <person name="Clum A."/>
            <person name="Drula E."/>
            <person name="Henrissat B."/>
            <person name="Kohler A."/>
            <person name="Grigoriev I.V."/>
            <person name="Martin F.M."/>
            <person name="Hacquard S."/>
        </authorList>
    </citation>
    <scope>NUCLEOTIDE SEQUENCE</scope>
    <source>
        <strain evidence="2">MPI-CAGE-CH-0243</strain>
    </source>
</reference>
<feature type="compositionally biased region" description="Pro residues" evidence="1">
    <location>
        <begin position="10"/>
        <end position="20"/>
    </location>
</feature>
<accession>A0A9P9IN48</accession>
<gene>
    <name evidence="2" type="ORF">B0J11DRAFT_527715</name>
</gene>
<evidence type="ECO:0000313" key="3">
    <source>
        <dbReference type="Proteomes" id="UP000700596"/>
    </source>
</evidence>
<sequence>IPCPQFLTPPSLPPPSPKPGNPHGSTPAQARGRARARAHARKPFSSLSTLFHFSRILNPQSSILLLFFSFILPLSPCTHISTSYILHTHTHKHIHTKPECLRTDLLHPQLIPSLPPPFPPSPSSQTLNPGYLFFPPLPSAAASPPQRPNPCHSFRSKTLKSHLACIVSC</sequence>
<comment type="caution">
    <text evidence="2">The sequence shown here is derived from an EMBL/GenBank/DDBJ whole genome shotgun (WGS) entry which is preliminary data.</text>
</comment>
<evidence type="ECO:0000256" key="1">
    <source>
        <dbReference type="SAM" id="MobiDB-lite"/>
    </source>
</evidence>
<evidence type="ECO:0000313" key="2">
    <source>
        <dbReference type="EMBL" id="KAH7125180.1"/>
    </source>
</evidence>
<keyword evidence="3" id="KW-1185">Reference proteome</keyword>
<dbReference type="EMBL" id="JAGMWT010000007">
    <property type="protein sequence ID" value="KAH7125180.1"/>
    <property type="molecule type" value="Genomic_DNA"/>
</dbReference>
<feature type="non-terminal residue" evidence="2">
    <location>
        <position position="169"/>
    </location>
</feature>
<protein>
    <submittedName>
        <fullName evidence="2">Uncharacterized protein</fullName>
    </submittedName>
</protein>
<proteinExistence type="predicted"/>
<dbReference type="AlphaFoldDB" id="A0A9P9IN48"/>